<dbReference type="PANTHER" id="PTHR42718:SF42">
    <property type="entry name" value="EXPORT PROTEIN"/>
    <property type="match status" value="1"/>
</dbReference>
<gene>
    <name evidence="7" type="ORF">GCM10010468_12670</name>
</gene>
<evidence type="ECO:0000256" key="1">
    <source>
        <dbReference type="ARBA" id="ARBA00004651"/>
    </source>
</evidence>
<keyword evidence="2 5" id="KW-0812">Transmembrane</keyword>
<feature type="transmembrane region" description="Helical" evidence="5">
    <location>
        <begin position="48"/>
        <end position="69"/>
    </location>
</feature>
<evidence type="ECO:0000256" key="2">
    <source>
        <dbReference type="ARBA" id="ARBA00022692"/>
    </source>
</evidence>
<dbReference type="Gene3D" id="1.20.1720.10">
    <property type="entry name" value="Multidrug resistance protein D"/>
    <property type="match status" value="1"/>
</dbReference>
<proteinExistence type="predicted"/>
<feature type="transmembrane region" description="Helical" evidence="5">
    <location>
        <begin position="197"/>
        <end position="217"/>
    </location>
</feature>
<evidence type="ECO:0000313" key="8">
    <source>
        <dbReference type="Proteomes" id="UP001501237"/>
    </source>
</evidence>
<feature type="transmembrane region" description="Helical" evidence="5">
    <location>
        <begin position="265"/>
        <end position="286"/>
    </location>
</feature>
<reference evidence="8" key="1">
    <citation type="journal article" date="2019" name="Int. J. Syst. Evol. Microbiol.">
        <title>The Global Catalogue of Microorganisms (GCM) 10K type strain sequencing project: providing services to taxonomists for standard genome sequencing and annotation.</title>
        <authorList>
            <consortium name="The Broad Institute Genomics Platform"/>
            <consortium name="The Broad Institute Genome Sequencing Center for Infectious Disease"/>
            <person name="Wu L."/>
            <person name="Ma J."/>
        </authorList>
    </citation>
    <scope>NUCLEOTIDE SEQUENCE [LARGE SCALE GENOMIC DNA]</scope>
    <source>
        <strain evidence="8">JCM 9377</strain>
    </source>
</reference>
<sequence length="473" mass="48768">MGASLMKSRWWVLVALVLTVTVVSLDLTALNVALPTLADDLGASTGDLQWIIDSYTLVSATLLIPAGLLGDRYGRKRVLLIGLALFFAGSAMATLTGGSGGLISARTFMGLGSAIITPMALSVLLATFPRDEQPRAQAIWAGASFLGLPLGPILGGWLLDHFWWGSIFLINLPATAAAFAAVLFLVRESKSERRPRLDLPAIVLSTGGLLALVFAAIEQPEHGWGALLVWGPLAGGAAALVLFVLWTRRSDDPLVDLGLFRDRAFMGGTVPAITLTLVMFGVMFVTPQYFQGLLGTGALGTGLSGLPMIGGLVVGAKLAPRLAGRFGTRPILVGGMLTMAAGCLAGTFTGHSYGFVAGWLTAFGLGIGLVLPVAMAQALGALTVERAGIGSGLLMTLRMVGGAFGAAILGSLLASALGGRPVAAAQESFLTGMDHVLWTCTGLLLVTVVITLAISPSPEGASVGQSRDEHLVA</sequence>
<dbReference type="InterPro" id="IPR020846">
    <property type="entry name" value="MFS_dom"/>
</dbReference>
<evidence type="ECO:0000256" key="5">
    <source>
        <dbReference type="SAM" id="Phobius"/>
    </source>
</evidence>
<keyword evidence="3 5" id="KW-1133">Transmembrane helix</keyword>
<name>A0ABP6Q2F2_9ACTN</name>
<evidence type="ECO:0000256" key="4">
    <source>
        <dbReference type="ARBA" id="ARBA00023136"/>
    </source>
</evidence>
<evidence type="ECO:0000259" key="6">
    <source>
        <dbReference type="PROSITE" id="PS50850"/>
    </source>
</evidence>
<feature type="domain" description="Major facilitator superfamily (MFS) profile" evidence="6">
    <location>
        <begin position="12"/>
        <end position="459"/>
    </location>
</feature>
<evidence type="ECO:0000313" key="7">
    <source>
        <dbReference type="EMBL" id="GAA3200151.1"/>
    </source>
</evidence>
<evidence type="ECO:0000256" key="3">
    <source>
        <dbReference type="ARBA" id="ARBA00022989"/>
    </source>
</evidence>
<feature type="transmembrane region" description="Helical" evidence="5">
    <location>
        <begin position="108"/>
        <end position="126"/>
    </location>
</feature>
<feature type="transmembrane region" description="Helical" evidence="5">
    <location>
        <begin position="138"/>
        <end position="157"/>
    </location>
</feature>
<organism evidence="7 8">
    <name type="scientific">Actinocorallia longicatena</name>
    <dbReference type="NCBI Taxonomy" id="111803"/>
    <lineage>
        <taxon>Bacteria</taxon>
        <taxon>Bacillati</taxon>
        <taxon>Actinomycetota</taxon>
        <taxon>Actinomycetes</taxon>
        <taxon>Streptosporangiales</taxon>
        <taxon>Thermomonosporaceae</taxon>
        <taxon>Actinocorallia</taxon>
    </lineage>
</organism>
<comment type="subcellular location">
    <subcellularLocation>
        <location evidence="1">Cell membrane</location>
        <topology evidence="1">Multi-pass membrane protein</topology>
    </subcellularLocation>
</comment>
<protein>
    <submittedName>
        <fullName evidence="7">DHA2 family efflux MFS transporter permease subunit</fullName>
    </submittedName>
</protein>
<dbReference type="Proteomes" id="UP001501237">
    <property type="component" value="Unassembled WGS sequence"/>
</dbReference>
<dbReference type="PANTHER" id="PTHR42718">
    <property type="entry name" value="MAJOR FACILITATOR SUPERFAMILY MULTIDRUG TRANSPORTER MFSC"/>
    <property type="match status" value="1"/>
</dbReference>
<dbReference type="InterPro" id="IPR011701">
    <property type="entry name" value="MFS"/>
</dbReference>
<dbReference type="Gene3D" id="1.20.1250.20">
    <property type="entry name" value="MFS general substrate transporter like domains"/>
    <property type="match status" value="1"/>
</dbReference>
<comment type="caution">
    <text evidence="7">The sequence shown here is derived from an EMBL/GenBank/DDBJ whole genome shotgun (WGS) entry which is preliminary data.</text>
</comment>
<feature type="transmembrane region" description="Helical" evidence="5">
    <location>
        <begin position="223"/>
        <end position="245"/>
    </location>
</feature>
<feature type="transmembrane region" description="Helical" evidence="5">
    <location>
        <begin position="331"/>
        <end position="353"/>
    </location>
</feature>
<dbReference type="EMBL" id="BAAAUV010000003">
    <property type="protein sequence ID" value="GAA3200151.1"/>
    <property type="molecule type" value="Genomic_DNA"/>
</dbReference>
<dbReference type="SUPFAM" id="SSF103473">
    <property type="entry name" value="MFS general substrate transporter"/>
    <property type="match status" value="1"/>
</dbReference>
<keyword evidence="4 5" id="KW-0472">Membrane</keyword>
<dbReference type="PROSITE" id="PS50850">
    <property type="entry name" value="MFS"/>
    <property type="match status" value="1"/>
</dbReference>
<dbReference type="Pfam" id="PF07690">
    <property type="entry name" value="MFS_1"/>
    <property type="match status" value="1"/>
</dbReference>
<dbReference type="InterPro" id="IPR036259">
    <property type="entry name" value="MFS_trans_sf"/>
</dbReference>
<dbReference type="RefSeq" id="WP_344823184.1">
    <property type="nucleotide sequence ID" value="NZ_BAAAUV010000003.1"/>
</dbReference>
<feature type="transmembrane region" description="Helical" evidence="5">
    <location>
        <begin position="359"/>
        <end position="384"/>
    </location>
</feature>
<feature type="transmembrane region" description="Helical" evidence="5">
    <location>
        <begin position="298"/>
        <end position="319"/>
    </location>
</feature>
<feature type="transmembrane region" description="Helical" evidence="5">
    <location>
        <begin position="436"/>
        <end position="454"/>
    </location>
</feature>
<dbReference type="CDD" id="cd17321">
    <property type="entry name" value="MFS_MMR_MDR_like"/>
    <property type="match status" value="1"/>
</dbReference>
<accession>A0ABP6Q2F2</accession>
<keyword evidence="8" id="KW-1185">Reference proteome</keyword>
<feature type="transmembrane region" description="Helical" evidence="5">
    <location>
        <begin position="396"/>
        <end position="416"/>
    </location>
</feature>
<feature type="transmembrane region" description="Helical" evidence="5">
    <location>
        <begin position="163"/>
        <end position="185"/>
    </location>
</feature>
<feature type="transmembrane region" description="Helical" evidence="5">
    <location>
        <begin position="78"/>
        <end position="96"/>
    </location>
</feature>